<dbReference type="PROSITE" id="PS51898">
    <property type="entry name" value="TYR_RECOMBINASE"/>
    <property type="match status" value="1"/>
</dbReference>
<dbReference type="AlphaFoldDB" id="A0A0S4U6U3"/>
<dbReference type="GO" id="GO:0006310">
    <property type="term" value="P:DNA recombination"/>
    <property type="evidence" value="ECO:0007669"/>
    <property type="project" value="InterPro"/>
</dbReference>
<reference evidence="1" key="1">
    <citation type="submission" date="2015-10" db="EMBL/GenBank/DDBJ databases">
        <authorList>
            <person name="Gilbert D.G."/>
        </authorList>
    </citation>
    <scope>NUCLEOTIDE SEQUENCE</scope>
    <source>
        <strain evidence="1">Phyl III-seqv23</strain>
    </source>
</reference>
<dbReference type="Gene3D" id="1.10.443.10">
    <property type="entry name" value="Intergrase catalytic core"/>
    <property type="match status" value="1"/>
</dbReference>
<proteinExistence type="predicted"/>
<organism evidence="1">
    <name type="scientific">Ralstonia solanacearum</name>
    <name type="common">Pseudomonas solanacearum</name>
    <dbReference type="NCBI Taxonomy" id="305"/>
    <lineage>
        <taxon>Bacteria</taxon>
        <taxon>Pseudomonadati</taxon>
        <taxon>Pseudomonadota</taxon>
        <taxon>Betaproteobacteria</taxon>
        <taxon>Burkholderiales</taxon>
        <taxon>Burkholderiaceae</taxon>
        <taxon>Ralstonia</taxon>
        <taxon>Ralstonia solanacearum species complex</taxon>
    </lineage>
</organism>
<dbReference type="EMBL" id="LN899821">
    <property type="protein sequence ID" value="CUV17933.1"/>
    <property type="molecule type" value="Genomic_DNA"/>
</dbReference>
<accession>A0A0S4U6U3</accession>
<dbReference type="CDD" id="cd00397">
    <property type="entry name" value="DNA_BRE_C"/>
    <property type="match status" value="1"/>
</dbReference>
<dbReference type="GO" id="GO:0003677">
    <property type="term" value="F:DNA binding"/>
    <property type="evidence" value="ECO:0007669"/>
    <property type="project" value="InterPro"/>
</dbReference>
<sequence length="403" mass="45323">MECGVNLFSIREVRLDGGERVPLLVEGGPLGLPVQGALQYTLTKLRARGLRRKSIRERLDALGLALSFLSGRGVDVVARTVSQAFLSLEELVTLADLCRAPKKATSRKQIVSSGLAAVRYATAIDFIVWTAEPVIARISTPQSREATNLALQQFRRRARSVAPRDPGNASHIDGERHGLPEDERELFLKVIRPGDPCNPYSASKQIRNYALLLLAFKLGARSGEIRGLKKADLNLDCIPAELFIVPRHNDADDPRLDPAAAKTNGRMLYVDAELADALQRWLKDRSVRASWPRANRNPYVFVNRYGDAIEGRGYRKIIETLRARHPVLSTLCHHVLRHDWNDRWVLMIEDDGIEFEKARQEQLYAMGWSNKSKMPQRYGKQAIAKSANSRILKLQKQSGESYE</sequence>
<gene>
    <name evidence="1" type="ORF">PSS4_v1_400032</name>
</gene>
<dbReference type="InterPro" id="IPR011010">
    <property type="entry name" value="DNA_brk_join_enz"/>
</dbReference>
<dbReference type="GO" id="GO:0015074">
    <property type="term" value="P:DNA integration"/>
    <property type="evidence" value="ECO:0007669"/>
    <property type="project" value="InterPro"/>
</dbReference>
<dbReference type="InterPro" id="IPR002104">
    <property type="entry name" value="Integrase_catalytic"/>
</dbReference>
<dbReference type="SUPFAM" id="SSF56349">
    <property type="entry name" value="DNA breaking-rejoining enzymes"/>
    <property type="match status" value="1"/>
</dbReference>
<name>A0A0S4U6U3_RALSL</name>
<dbReference type="InterPro" id="IPR013762">
    <property type="entry name" value="Integrase-like_cat_sf"/>
</dbReference>
<evidence type="ECO:0000313" key="1">
    <source>
        <dbReference type="EMBL" id="CUV17933.1"/>
    </source>
</evidence>
<dbReference type="Pfam" id="PF00589">
    <property type="entry name" value="Phage_integrase"/>
    <property type="match status" value="1"/>
</dbReference>
<protein>
    <submittedName>
        <fullName evidence="1">Putative phage integrase</fullName>
    </submittedName>
</protein>